<protein>
    <submittedName>
        <fullName evidence="1">Uncharacterized protein</fullName>
    </submittedName>
</protein>
<dbReference type="AlphaFoldDB" id="A0A0F9KTI0"/>
<name>A0A0F9KTI0_9ZZZZ</name>
<evidence type="ECO:0000313" key="1">
    <source>
        <dbReference type="EMBL" id="KKM85023.1"/>
    </source>
</evidence>
<proteinExistence type="predicted"/>
<reference evidence="1" key="1">
    <citation type="journal article" date="2015" name="Nature">
        <title>Complex archaea that bridge the gap between prokaryotes and eukaryotes.</title>
        <authorList>
            <person name="Spang A."/>
            <person name="Saw J.H."/>
            <person name="Jorgensen S.L."/>
            <person name="Zaremba-Niedzwiedzka K."/>
            <person name="Martijn J."/>
            <person name="Lind A.E."/>
            <person name="van Eijk R."/>
            <person name="Schleper C."/>
            <person name="Guy L."/>
            <person name="Ettema T.J."/>
        </authorList>
    </citation>
    <scope>NUCLEOTIDE SEQUENCE</scope>
</reference>
<accession>A0A0F9KTI0</accession>
<dbReference type="EMBL" id="LAZR01007475">
    <property type="protein sequence ID" value="KKM85023.1"/>
    <property type="molecule type" value="Genomic_DNA"/>
</dbReference>
<gene>
    <name evidence="1" type="ORF">LCGC14_1293210</name>
</gene>
<comment type="caution">
    <text evidence="1">The sequence shown here is derived from an EMBL/GenBank/DDBJ whole genome shotgun (WGS) entry which is preliminary data.</text>
</comment>
<organism evidence="1">
    <name type="scientific">marine sediment metagenome</name>
    <dbReference type="NCBI Taxonomy" id="412755"/>
    <lineage>
        <taxon>unclassified sequences</taxon>
        <taxon>metagenomes</taxon>
        <taxon>ecological metagenomes</taxon>
    </lineage>
</organism>
<sequence>MDERLGFMSDNGISFLEWVRIYDYHYKKCVKKDYRLYLEEKDTLAKKGGKDEKE</sequence>